<evidence type="ECO:0008006" key="3">
    <source>
        <dbReference type="Google" id="ProtNLM"/>
    </source>
</evidence>
<evidence type="ECO:0000313" key="2">
    <source>
        <dbReference type="Proteomes" id="UP000184474"/>
    </source>
</evidence>
<protein>
    <recommendedName>
        <fullName evidence="3">CARDB protein</fullName>
    </recommendedName>
</protein>
<feature type="non-terminal residue" evidence="1">
    <location>
        <position position="1559"/>
    </location>
</feature>
<dbReference type="STRING" id="156994.SAMN04488028_106237"/>
<evidence type="ECO:0000313" key="1">
    <source>
        <dbReference type="EMBL" id="SHK62137.1"/>
    </source>
</evidence>
<dbReference type="Proteomes" id="UP000184474">
    <property type="component" value="Unassembled WGS sequence"/>
</dbReference>
<dbReference type="RefSeq" id="WP_170863819.1">
    <property type="nucleotide sequence ID" value="NZ_FRAA01000006.1"/>
</dbReference>
<organism evidence="1 2">
    <name type="scientific">Reichenbachiella agariperforans</name>
    <dbReference type="NCBI Taxonomy" id="156994"/>
    <lineage>
        <taxon>Bacteria</taxon>
        <taxon>Pseudomonadati</taxon>
        <taxon>Bacteroidota</taxon>
        <taxon>Cytophagia</taxon>
        <taxon>Cytophagales</taxon>
        <taxon>Reichenbachiellaceae</taxon>
        <taxon>Reichenbachiella</taxon>
    </lineage>
</organism>
<dbReference type="EMBL" id="FRAA01000006">
    <property type="protein sequence ID" value="SHK62137.1"/>
    <property type="molecule type" value="Genomic_DNA"/>
</dbReference>
<reference evidence="2" key="1">
    <citation type="submission" date="2016-11" db="EMBL/GenBank/DDBJ databases">
        <authorList>
            <person name="Varghese N."/>
            <person name="Submissions S."/>
        </authorList>
    </citation>
    <scope>NUCLEOTIDE SEQUENCE [LARGE SCALE GENOMIC DNA]</scope>
    <source>
        <strain evidence="2">DSM 26134</strain>
    </source>
</reference>
<sequence length="1559" mass="170866">MLLSKIFTNPDSGVSLRRKFFGVLFLFFISPSIYGQVTLPYEQSFEEVADATYSANQSAIPEMEEWSYEQTTENGILSIGKYIGNTTQALALGRSSSTTTSNYATLTLDMSGYDESTDAVLLDFNFSYLYSVDYAHDRVYVRGSDTDDWIEVYNWVENKGENNEWIHVNTLALSSALVANSQSFSSTFQVRFGERETYNSRFFYLDDVSVYMAPEHDIKVSGLMVPEASATLGTEESLTVQFENIGSSTETSIPFTVWVDGPNGRQEFSETATTSLVSGDNSTYSFATGLDLSAVGNYEVTVFSTLTGDERQSNDTLRANTAKQSVYSAGLPYFEDFEATTDTVYVGSQGELVGLAGWSYSPNADNGRLTLGASTNSSGVAMALGRSSSYGHDHAILTIDMNEYSGVDDDILIDFSFSQRYASNSTENRVHIRGSESDEWIMFYDWYANKGADNEWITVNAYSLADSLSAHDQDFSSTFQIRFGEQGFSSDAFYLDDVKVYERPAHDLAAVDLEIPASSPLLGVAEQITVQYVNQGVSTETSIPLTIWIDGPSGRQEVSETATASLATGDTLTYTFTADIDFSEAGNYGVTAFSELTGDLIQSNDTLRSMTRKISSYTDGLPYLVDFNNVSDTVYTGDQAALVDLEGWSYTSNADNGRLTLGASTNSSGVAMALGRSSSYGNAINHAILTIDMNEYSAVDDDILIDFRFSQRYESSYTEDRVHIRGSASDEWIMLYDWSANKGATNEWITVNAYSLADSLSAHDQDFSSTFQIRFGEQEYSTDAFYLDDVKVYERPAHDLAAVDLEIPASSPLLGVAEQITVQYVNQGVSTETSIPLTIWIDGPSGRQEVSETATASLATGDTLTYTFTADIDFSEAGNYGVTAFSELTGDLIQSNDTLRSMTRKISSYTDGLPYLVDFNNLPDTVYTGDQAALVDLEGWSYTSNADNGRLTLGASTNSSGVAMALGRSSSYGNATNHAILTIDMNEYSAVDDDILIDFRFSQRYESSYTEDRVHIRGSASDEWIMFYDWSANKGADNEWITVNAYSLADSLSANDQDFSSTFQIRFGEREYSSDAFYLDDVKVYERPAHDLAVVDLEVPASSALLGATEQITVQYVNQGVSTETSVPLTVWIDGPSGRQEVSETSTTSLATGDTLTYTFTADMDFSEAGNYEVTVFSELSGDLVQSNDTLRHQLFKRYMHVGLPYQENFEESDGGWVTGGKSSSWAWGTMASANKGWATNLLGNYNNGELSYVESPVFDLSEVTSSVVVSFDLKYNMETNYDFAWLEVSNDGGSSFSRLEGAYMEYTSNNRWNGVGEVEVSSFPIEEFSEKSNVVFRVIFDSDGSAVRSGIELNTFSLNLALDHDLYGLEIEEIIPSPTLGEENVSISYINFGMSTETSIPLTIWIDGPSGRQEVSETATASLATGDTLTYTFVSGLDFSAVGNYEVTGFSTLDTDLNYVNDTLRSTTRKVSSYTDGLPYLVDFNNVSDTVYTGEQAALVDLEGWSYSSNADNGRLTLGASTNSSGVAMALGRSSSYGNATNHAILTIDMNEYSAVDD</sequence>
<accession>A0A1M6TYU8</accession>
<name>A0A1M6TYU8_REIAG</name>
<keyword evidence="2" id="KW-1185">Reference proteome</keyword>
<dbReference type="Gene3D" id="2.60.40.10">
    <property type="entry name" value="Immunoglobulins"/>
    <property type="match status" value="4"/>
</dbReference>
<proteinExistence type="predicted"/>
<dbReference type="InterPro" id="IPR013783">
    <property type="entry name" value="Ig-like_fold"/>
</dbReference>
<gene>
    <name evidence="1" type="ORF">SAMN04488028_106237</name>
</gene>